<name>A0A4V2K6F4_9APHY</name>
<dbReference type="AlphaFoldDB" id="A0A4V2K6F4"/>
<protein>
    <recommendedName>
        <fullName evidence="2">DUF6533 domain-containing protein</fullName>
    </recommendedName>
</protein>
<dbReference type="OrthoDB" id="2756746at2759"/>
<gene>
    <name evidence="4" type="ORF">BD310DRAFT_314456</name>
    <name evidence="3" type="ORF">BD311DRAFT_329158</name>
</gene>
<dbReference type="InterPro" id="IPR045340">
    <property type="entry name" value="DUF6533"/>
</dbReference>
<dbReference type="EMBL" id="ML145284">
    <property type="protein sequence ID" value="TBU51813.1"/>
    <property type="molecule type" value="Genomic_DNA"/>
</dbReference>
<sequence>MLQGVRASSKEIALASVHTQQLILSALVLLIYDTIVTATREVRLIWRRKLHSIDLLYIVNREKVSMGMDGYIRYGRLYTHRIPLQTVFELYILEEVTTILPNVSWAAFTGYRTYALAERNALIGWVVFLLSAVFILPNIDDLIRTVHLGCLPHTADCYAKPLDLQANRASKHESKDLPLNSTRLYIPVQ</sequence>
<dbReference type="Pfam" id="PF20151">
    <property type="entry name" value="DUF6533"/>
    <property type="match status" value="1"/>
</dbReference>
<dbReference type="Proteomes" id="UP000292957">
    <property type="component" value="Unassembled WGS sequence"/>
</dbReference>
<evidence type="ECO:0000259" key="2">
    <source>
        <dbReference type="Pfam" id="PF20151"/>
    </source>
</evidence>
<reference evidence="4 5" key="1">
    <citation type="submission" date="2019-01" db="EMBL/GenBank/DDBJ databases">
        <title>Draft genome sequences of three monokaryotic isolates of the white-rot basidiomycete fungus Dichomitus squalens.</title>
        <authorList>
            <consortium name="DOE Joint Genome Institute"/>
            <person name="Lopez S.C."/>
            <person name="Andreopoulos B."/>
            <person name="Pangilinan J."/>
            <person name="Lipzen A."/>
            <person name="Riley R."/>
            <person name="Ahrendt S."/>
            <person name="Ng V."/>
            <person name="Barry K."/>
            <person name="Daum C."/>
            <person name="Grigoriev I.V."/>
            <person name="Hilden K.S."/>
            <person name="Makela M.R."/>
            <person name="de Vries R.P."/>
        </authorList>
    </citation>
    <scope>NUCLEOTIDE SEQUENCE [LARGE SCALE GENOMIC DNA]</scope>
    <source>
        <strain evidence="4 5">CBS 464.89</strain>
        <strain evidence="3">OM18370.1</strain>
    </source>
</reference>
<evidence type="ECO:0000313" key="4">
    <source>
        <dbReference type="EMBL" id="TBU51813.1"/>
    </source>
</evidence>
<evidence type="ECO:0000313" key="5">
    <source>
        <dbReference type="Proteomes" id="UP000292082"/>
    </source>
</evidence>
<proteinExistence type="predicted"/>
<dbReference type="EMBL" id="ML143422">
    <property type="protein sequence ID" value="TBU28429.1"/>
    <property type="molecule type" value="Genomic_DNA"/>
</dbReference>
<dbReference type="Proteomes" id="UP000292082">
    <property type="component" value="Unassembled WGS sequence"/>
</dbReference>
<accession>A0A4V2K6F4</accession>
<feature type="transmembrane region" description="Helical" evidence="1">
    <location>
        <begin position="121"/>
        <end position="139"/>
    </location>
</feature>
<evidence type="ECO:0000256" key="1">
    <source>
        <dbReference type="SAM" id="Phobius"/>
    </source>
</evidence>
<keyword evidence="1" id="KW-0472">Membrane</keyword>
<keyword evidence="1" id="KW-0812">Transmembrane</keyword>
<keyword evidence="1" id="KW-1133">Transmembrane helix</keyword>
<organism evidence="4 5">
    <name type="scientific">Dichomitus squalens</name>
    <dbReference type="NCBI Taxonomy" id="114155"/>
    <lineage>
        <taxon>Eukaryota</taxon>
        <taxon>Fungi</taxon>
        <taxon>Dikarya</taxon>
        <taxon>Basidiomycota</taxon>
        <taxon>Agaricomycotina</taxon>
        <taxon>Agaricomycetes</taxon>
        <taxon>Polyporales</taxon>
        <taxon>Polyporaceae</taxon>
        <taxon>Dichomitus</taxon>
    </lineage>
</organism>
<feature type="domain" description="DUF6533" evidence="2">
    <location>
        <begin position="22"/>
        <end position="61"/>
    </location>
</feature>
<keyword evidence="5" id="KW-1185">Reference proteome</keyword>
<evidence type="ECO:0000313" key="3">
    <source>
        <dbReference type="EMBL" id="TBU28429.1"/>
    </source>
</evidence>